<name>A0A1V9FIN9_9BACT</name>
<proteinExistence type="predicted"/>
<dbReference type="RefSeq" id="WP_081155382.1">
    <property type="nucleotide sequence ID" value="NZ_LVYD01000102.1"/>
</dbReference>
<dbReference type="AlphaFoldDB" id="A0A1V9FIN9"/>
<comment type="caution">
    <text evidence="1">The sequence shown here is derived from an EMBL/GenBank/DDBJ whole genome shotgun (WGS) entry which is preliminary data.</text>
</comment>
<dbReference type="OrthoDB" id="659021at2"/>
<dbReference type="Proteomes" id="UP000192796">
    <property type="component" value="Unassembled WGS sequence"/>
</dbReference>
<dbReference type="EMBL" id="LVYD01000102">
    <property type="protein sequence ID" value="OQP58233.1"/>
    <property type="molecule type" value="Genomic_DNA"/>
</dbReference>
<protein>
    <submittedName>
        <fullName evidence="1">Uncharacterized protein</fullName>
    </submittedName>
</protein>
<accession>A0A1V9FIN9</accession>
<evidence type="ECO:0000313" key="2">
    <source>
        <dbReference type="Proteomes" id="UP000192796"/>
    </source>
</evidence>
<reference evidence="1 2" key="1">
    <citation type="submission" date="2016-03" db="EMBL/GenBank/DDBJ databases">
        <title>Niastella vici sp. nov., isolated from farmland soil.</title>
        <authorList>
            <person name="Chen L."/>
            <person name="Wang D."/>
            <person name="Yang S."/>
            <person name="Wang G."/>
        </authorList>
    </citation>
    <scope>NUCLEOTIDE SEQUENCE [LARGE SCALE GENOMIC DNA]</scope>
    <source>
        <strain evidence="1 2">DJ57</strain>
    </source>
</reference>
<evidence type="ECO:0000313" key="1">
    <source>
        <dbReference type="EMBL" id="OQP58233.1"/>
    </source>
</evidence>
<sequence>MKSQLILLLIMLLIVKTTTQAQQGMWKPFKLVIIQPDTAIIDKSYYSASDSLVIKQQKQYYLLVKNLEDQVNCTGCPDSAAIEASKKDLQLLRSYESEIQRFKYYHVLSNYSIAVYKFYFNEYEPKSTFVELPNQKTDSVSLKMLADTSKADYIVFYSNIHSGGKPGMPVLKLTTCLYSTKDNKVILKKETEGGPTSNGDMWTCSGELECLFINGVRSSTDLVTGILTKRQRRQK</sequence>
<keyword evidence="2" id="KW-1185">Reference proteome</keyword>
<gene>
    <name evidence="1" type="ORF">A3860_07870</name>
</gene>
<organism evidence="1 2">
    <name type="scientific">Niastella vici</name>
    <dbReference type="NCBI Taxonomy" id="1703345"/>
    <lineage>
        <taxon>Bacteria</taxon>
        <taxon>Pseudomonadati</taxon>
        <taxon>Bacteroidota</taxon>
        <taxon>Chitinophagia</taxon>
        <taxon>Chitinophagales</taxon>
        <taxon>Chitinophagaceae</taxon>
        <taxon>Niastella</taxon>
    </lineage>
</organism>